<sequence length="359" mass="40277">MRDPPLDQCLAQDLKILHGFEVSELKELLSEQSLFNMGISPISFKGADPNLSQLSGSKIFQKRRMEAADGKSTQARVGLLLAPSIFRSEDLEPPTIEGFEIVQISHGSDLSILEGGRGSPIECSFSEAILSLPALDVANPFSEEEPIEVVGILVATLDKAKSVELIHYLNGFMEYTFEQFFKATRYKTEAKMLKVTKDGASEGVEEAFARTEAAEKRAQDVETALVKSAKENSHLLGVNETLTSKIEVLKTWLIEAEVFKEGAWAVLKDIEERMASLQDDMRVHIEIATVKTVEKFRTLKEYKDEQDRFAIDAYDEVRCSIRREVASYYPRLNLDFLDEDLEATDIDMAGVQSDRKDVH</sequence>
<reference evidence="1" key="2">
    <citation type="submission" date="2019-07" db="EMBL/GenBank/DDBJ databases">
        <authorList>
            <person name="Yang Y."/>
            <person name="Bocs S."/>
            <person name="Baudouin L."/>
        </authorList>
    </citation>
    <scope>NUCLEOTIDE SEQUENCE</scope>
    <source>
        <tissue evidence="1">Spear leaf of Hainan Tall coconut</tissue>
    </source>
</reference>
<reference evidence="1" key="1">
    <citation type="journal article" date="2017" name="Gigascience">
        <title>The genome draft of coconut (Cocos nucifera).</title>
        <authorList>
            <person name="Xiao Y."/>
            <person name="Xu P."/>
            <person name="Fan H."/>
            <person name="Baudouin L."/>
            <person name="Xia W."/>
            <person name="Bocs S."/>
            <person name="Xu J."/>
            <person name="Li Q."/>
            <person name="Guo A."/>
            <person name="Zhou L."/>
            <person name="Li J."/>
            <person name="Wu Y."/>
            <person name="Ma Z."/>
            <person name="Armero A."/>
            <person name="Issali A.E."/>
            <person name="Liu N."/>
            <person name="Peng M."/>
            <person name="Yang Y."/>
        </authorList>
    </citation>
    <scope>NUCLEOTIDE SEQUENCE</scope>
    <source>
        <tissue evidence="1">Spear leaf of Hainan Tall coconut</tissue>
    </source>
</reference>
<organism evidence="1 2">
    <name type="scientific">Cocos nucifera</name>
    <name type="common">Coconut palm</name>
    <dbReference type="NCBI Taxonomy" id="13894"/>
    <lineage>
        <taxon>Eukaryota</taxon>
        <taxon>Viridiplantae</taxon>
        <taxon>Streptophyta</taxon>
        <taxon>Embryophyta</taxon>
        <taxon>Tracheophyta</taxon>
        <taxon>Spermatophyta</taxon>
        <taxon>Magnoliopsida</taxon>
        <taxon>Liliopsida</taxon>
        <taxon>Arecaceae</taxon>
        <taxon>Arecoideae</taxon>
        <taxon>Cocoseae</taxon>
        <taxon>Attaleinae</taxon>
        <taxon>Cocos</taxon>
    </lineage>
</organism>
<protein>
    <submittedName>
        <fullName evidence="1">Uncharacterized protein</fullName>
    </submittedName>
</protein>
<accession>A0A8K0N9U9</accession>
<dbReference type="AlphaFoldDB" id="A0A8K0N9U9"/>
<name>A0A8K0N9U9_COCNU</name>
<evidence type="ECO:0000313" key="1">
    <source>
        <dbReference type="EMBL" id="KAG1365314.1"/>
    </source>
</evidence>
<evidence type="ECO:0000313" key="2">
    <source>
        <dbReference type="Proteomes" id="UP000797356"/>
    </source>
</evidence>
<keyword evidence="2" id="KW-1185">Reference proteome</keyword>
<dbReference type="EMBL" id="CM017883">
    <property type="protein sequence ID" value="KAG1365314.1"/>
    <property type="molecule type" value="Genomic_DNA"/>
</dbReference>
<proteinExistence type="predicted"/>
<gene>
    <name evidence="1" type="ORF">COCNU_12G003140</name>
</gene>
<dbReference type="Proteomes" id="UP000797356">
    <property type="component" value="Chromosome 12"/>
</dbReference>
<comment type="caution">
    <text evidence="1">The sequence shown here is derived from an EMBL/GenBank/DDBJ whole genome shotgun (WGS) entry which is preliminary data.</text>
</comment>